<feature type="non-terminal residue" evidence="1">
    <location>
        <position position="1"/>
    </location>
</feature>
<feature type="non-terminal residue" evidence="1">
    <location>
        <position position="129"/>
    </location>
</feature>
<evidence type="ECO:0000313" key="2">
    <source>
        <dbReference type="Proteomes" id="UP000479710"/>
    </source>
</evidence>
<comment type="caution">
    <text evidence="1">The sequence shown here is derived from an EMBL/GenBank/DDBJ whole genome shotgun (WGS) entry which is preliminary data.</text>
</comment>
<name>A0A6G1CZE4_9ORYZ</name>
<gene>
    <name evidence="1" type="ORF">E2562_004457</name>
</gene>
<dbReference type="Proteomes" id="UP000479710">
    <property type="component" value="Unassembled WGS sequence"/>
</dbReference>
<protein>
    <recommendedName>
        <fullName evidence="3">Aminotransferase-like plant mobile domain-containing protein</fullName>
    </recommendedName>
</protein>
<evidence type="ECO:0000313" key="1">
    <source>
        <dbReference type="EMBL" id="KAF0905492.1"/>
    </source>
</evidence>
<accession>A0A6G1CZE4</accession>
<sequence length="129" mass="15092">VDRRKNKKVTDRVSFHWQYIEGWLRFEQNCFREGTMHNRRAFEEYLEWLDSTCRLFLHPTWSTADIAKKASDEDVDNEYDTRTRLGSVVEYGPVCGRVARELIQLVNDVRVALGVPPSSDGKHPRPVLL</sequence>
<keyword evidence="2" id="KW-1185">Reference proteome</keyword>
<dbReference type="EMBL" id="SPHZ02000007">
    <property type="protein sequence ID" value="KAF0905492.1"/>
    <property type="molecule type" value="Genomic_DNA"/>
</dbReference>
<proteinExistence type="predicted"/>
<organism evidence="1 2">
    <name type="scientific">Oryza meyeriana var. granulata</name>
    <dbReference type="NCBI Taxonomy" id="110450"/>
    <lineage>
        <taxon>Eukaryota</taxon>
        <taxon>Viridiplantae</taxon>
        <taxon>Streptophyta</taxon>
        <taxon>Embryophyta</taxon>
        <taxon>Tracheophyta</taxon>
        <taxon>Spermatophyta</taxon>
        <taxon>Magnoliopsida</taxon>
        <taxon>Liliopsida</taxon>
        <taxon>Poales</taxon>
        <taxon>Poaceae</taxon>
        <taxon>BOP clade</taxon>
        <taxon>Oryzoideae</taxon>
        <taxon>Oryzeae</taxon>
        <taxon>Oryzinae</taxon>
        <taxon>Oryza</taxon>
        <taxon>Oryza meyeriana</taxon>
    </lineage>
</organism>
<evidence type="ECO:0008006" key="3">
    <source>
        <dbReference type="Google" id="ProtNLM"/>
    </source>
</evidence>
<dbReference type="OrthoDB" id="10554268at2759"/>
<reference evidence="1 2" key="1">
    <citation type="submission" date="2019-11" db="EMBL/GenBank/DDBJ databases">
        <title>Whole genome sequence of Oryza granulata.</title>
        <authorList>
            <person name="Li W."/>
        </authorList>
    </citation>
    <scope>NUCLEOTIDE SEQUENCE [LARGE SCALE GENOMIC DNA]</scope>
    <source>
        <strain evidence="2">cv. Menghai</strain>
        <tissue evidence="1">Leaf</tissue>
    </source>
</reference>
<dbReference type="AlphaFoldDB" id="A0A6G1CZE4"/>